<dbReference type="Gene3D" id="3.40.50.300">
    <property type="entry name" value="P-loop containing nucleotide triphosphate hydrolases"/>
    <property type="match status" value="1"/>
</dbReference>
<dbReference type="Gene3D" id="1.20.272.10">
    <property type="match status" value="1"/>
</dbReference>
<dbReference type="Pfam" id="PF13177">
    <property type="entry name" value="DNA_pol3_delta2"/>
    <property type="match status" value="1"/>
</dbReference>
<protein>
    <recommendedName>
        <fullName evidence="7">AAA+ ATPase domain-containing protein</fullName>
    </recommendedName>
</protein>
<dbReference type="SUPFAM" id="SSF52540">
    <property type="entry name" value="P-loop containing nucleoside triphosphate hydrolases"/>
    <property type="match status" value="1"/>
</dbReference>
<dbReference type="GeneID" id="5893518"/>
<dbReference type="OMA" id="LKADIMH"/>
<dbReference type="PANTHER" id="PTHR11669:SF1">
    <property type="entry name" value="REPLICATION FACTOR C SUBUNIT 3"/>
    <property type="match status" value="1"/>
</dbReference>
<accession>A9V6B8</accession>
<evidence type="ECO:0008006" key="7">
    <source>
        <dbReference type="Google" id="ProtNLM"/>
    </source>
</evidence>
<keyword evidence="6" id="KW-1185">Reference proteome</keyword>
<dbReference type="PANTHER" id="PTHR11669">
    <property type="entry name" value="REPLICATION FACTOR C / DNA POLYMERASE III GAMMA-TAU SUBUNIT"/>
    <property type="match status" value="1"/>
</dbReference>
<dbReference type="Pfam" id="PF22534">
    <property type="entry name" value="RFC_C"/>
    <property type="match status" value="1"/>
</dbReference>
<comment type="similarity">
    <text evidence="2">Belongs to the activator 1 small subunits family.</text>
</comment>
<proteinExistence type="inferred from homology"/>
<dbReference type="GO" id="GO:0006271">
    <property type="term" value="P:DNA strand elongation involved in DNA replication"/>
    <property type="evidence" value="ECO:0007669"/>
    <property type="project" value="UniProtKB-ARBA"/>
</dbReference>
<dbReference type="GO" id="GO:0005663">
    <property type="term" value="C:DNA replication factor C complex"/>
    <property type="evidence" value="ECO:0000318"/>
    <property type="project" value="GO_Central"/>
</dbReference>
<dbReference type="GO" id="GO:0008094">
    <property type="term" value="F:ATP-dependent activity, acting on DNA"/>
    <property type="evidence" value="ECO:0007669"/>
    <property type="project" value="UniProtKB-ARBA"/>
</dbReference>
<evidence type="ECO:0000313" key="5">
    <source>
        <dbReference type="EMBL" id="EDQ86965.1"/>
    </source>
</evidence>
<dbReference type="EMBL" id="CH991562">
    <property type="protein sequence ID" value="EDQ86965.1"/>
    <property type="molecule type" value="Genomic_DNA"/>
</dbReference>
<keyword evidence="4" id="KW-0539">Nucleus</keyword>
<dbReference type="STRING" id="81824.A9V6B8"/>
<dbReference type="RefSeq" id="XP_001748204.1">
    <property type="nucleotide sequence ID" value="XM_001748152.1"/>
</dbReference>
<evidence type="ECO:0000256" key="3">
    <source>
        <dbReference type="ARBA" id="ARBA00022705"/>
    </source>
</evidence>
<comment type="subcellular location">
    <subcellularLocation>
        <location evidence="1">Nucleus</location>
    </subcellularLocation>
</comment>
<evidence type="ECO:0000256" key="4">
    <source>
        <dbReference type="ARBA" id="ARBA00023242"/>
    </source>
</evidence>
<evidence type="ECO:0000313" key="6">
    <source>
        <dbReference type="Proteomes" id="UP000001357"/>
    </source>
</evidence>
<sequence length="355" mass="40388">MNGMWVDKHRPKSLDQLDFHANLSQHLKMLSASGDVPHMLFHGPSGAGKKTRCMAFLRELYGPSADRLKIDHQVIKPTPSKTVEISTLSSNFHIEINPSDVGIDDYHVVRMILKEIARTPLVDTSKHPFKTVVIVEADRLTRKSQQALRRIMESYVSNCRYILICNSSTKILAPIRSRCLQMRVGAPTMSEMCAVLHGVAKKEAVTVPDELCQQIVKESRRNLRRALLMLEASRAQIQATSLPVDLPIVRADWEVYLRETAERIVTEQSAARLLEVRGRFYELLTHCIPADLILKTLMEELVRHLDTDLKVQIVQLAAEYEHRLQSGRKEIFHLEAFTAKFMALYKGFLDLLGDV</sequence>
<dbReference type="AlphaFoldDB" id="A9V6B8"/>
<dbReference type="GO" id="GO:0006261">
    <property type="term" value="P:DNA-templated DNA replication"/>
    <property type="evidence" value="ECO:0000318"/>
    <property type="project" value="GO_Central"/>
</dbReference>
<evidence type="ECO:0000256" key="1">
    <source>
        <dbReference type="ARBA" id="ARBA00004123"/>
    </source>
</evidence>
<dbReference type="GO" id="GO:0003677">
    <property type="term" value="F:DNA binding"/>
    <property type="evidence" value="ECO:0007669"/>
    <property type="project" value="InterPro"/>
</dbReference>
<dbReference type="KEGG" id="mbr:MONBRDRAFT_38211"/>
<dbReference type="CDD" id="cd00009">
    <property type="entry name" value="AAA"/>
    <property type="match status" value="1"/>
</dbReference>
<name>A9V6B8_MONBE</name>
<dbReference type="Gene3D" id="1.10.8.60">
    <property type="match status" value="1"/>
</dbReference>
<dbReference type="FunFam" id="1.20.272.10:FF:000002">
    <property type="entry name" value="Replication factor C subunit 3"/>
    <property type="match status" value="1"/>
</dbReference>
<dbReference type="FunFam" id="1.10.8.60:FF:000030">
    <property type="entry name" value="replication factor C subunit 3"/>
    <property type="match status" value="1"/>
</dbReference>
<dbReference type="FunCoup" id="A9V6B8">
    <property type="interactions" value="1220"/>
</dbReference>
<dbReference type="InParanoid" id="A9V6B8"/>
<dbReference type="Pfam" id="PF21960">
    <property type="entry name" value="RCF1-5-like_lid"/>
    <property type="match status" value="1"/>
</dbReference>
<dbReference type="FunFam" id="3.40.50.300:FF:000136">
    <property type="entry name" value="Replication factor C subunit 5"/>
    <property type="match status" value="1"/>
</dbReference>
<dbReference type="GO" id="GO:0005634">
    <property type="term" value="C:nucleus"/>
    <property type="evidence" value="ECO:0000318"/>
    <property type="project" value="GO_Central"/>
</dbReference>
<dbReference type="eggNOG" id="KOG2035">
    <property type="taxonomic scope" value="Eukaryota"/>
</dbReference>
<keyword evidence="3" id="KW-0235">DNA replication</keyword>
<dbReference type="InterPro" id="IPR050238">
    <property type="entry name" value="DNA_Rep/Repair_Clamp_Loader"/>
</dbReference>
<dbReference type="InterPro" id="IPR027417">
    <property type="entry name" value="P-loop_NTPase"/>
</dbReference>
<evidence type="ECO:0000256" key="2">
    <source>
        <dbReference type="ARBA" id="ARBA00005378"/>
    </source>
</evidence>
<dbReference type="SUPFAM" id="SSF48019">
    <property type="entry name" value="post-AAA+ oligomerization domain-like"/>
    <property type="match status" value="1"/>
</dbReference>
<dbReference type="InterPro" id="IPR008921">
    <property type="entry name" value="DNA_pol3_clamp-load_cplx_C"/>
</dbReference>
<reference evidence="5 6" key="1">
    <citation type="journal article" date="2008" name="Nature">
        <title>The genome of the choanoflagellate Monosiga brevicollis and the origin of metazoans.</title>
        <authorList>
            <consortium name="JGI Sequencing"/>
            <person name="King N."/>
            <person name="Westbrook M.J."/>
            <person name="Young S.L."/>
            <person name="Kuo A."/>
            <person name="Abedin M."/>
            <person name="Chapman J."/>
            <person name="Fairclough S."/>
            <person name="Hellsten U."/>
            <person name="Isogai Y."/>
            <person name="Letunic I."/>
            <person name="Marr M."/>
            <person name="Pincus D."/>
            <person name="Putnam N."/>
            <person name="Rokas A."/>
            <person name="Wright K.J."/>
            <person name="Zuzow R."/>
            <person name="Dirks W."/>
            <person name="Good M."/>
            <person name="Goodstein D."/>
            <person name="Lemons D."/>
            <person name="Li W."/>
            <person name="Lyons J.B."/>
            <person name="Morris A."/>
            <person name="Nichols S."/>
            <person name="Richter D.J."/>
            <person name="Salamov A."/>
            <person name="Bork P."/>
            <person name="Lim W.A."/>
            <person name="Manning G."/>
            <person name="Miller W.T."/>
            <person name="McGinnis W."/>
            <person name="Shapiro H."/>
            <person name="Tjian R."/>
            <person name="Grigoriev I.V."/>
            <person name="Rokhsar D."/>
        </authorList>
    </citation>
    <scope>NUCLEOTIDE SEQUENCE [LARGE SCALE GENOMIC DNA]</scope>
    <source>
        <strain evidence="6">MX1 / ATCC 50154</strain>
    </source>
</reference>
<organism evidence="5 6">
    <name type="scientific">Monosiga brevicollis</name>
    <name type="common">Choanoflagellate</name>
    <dbReference type="NCBI Taxonomy" id="81824"/>
    <lineage>
        <taxon>Eukaryota</taxon>
        <taxon>Choanoflagellata</taxon>
        <taxon>Craspedida</taxon>
        <taxon>Salpingoecidae</taxon>
        <taxon>Monosiga</taxon>
    </lineage>
</organism>
<dbReference type="Proteomes" id="UP000001357">
    <property type="component" value="Unassembled WGS sequence"/>
</dbReference>
<dbReference type="GO" id="GO:0006281">
    <property type="term" value="P:DNA repair"/>
    <property type="evidence" value="ECO:0000318"/>
    <property type="project" value="GO_Central"/>
</dbReference>
<gene>
    <name evidence="5" type="ORF">MONBRDRAFT_38211</name>
</gene>